<dbReference type="EMBL" id="FNDO01000116">
    <property type="protein sequence ID" value="SDJ06940.1"/>
    <property type="molecule type" value="Genomic_DNA"/>
</dbReference>
<keyword evidence="2 3" id="KW-0808">Transferase</keyword>
<name>A0A1G8QRZ4_BACOV</name>
<dbReference type="GO" id="GO:0008107">
    <property type="term" value="F:galactoside 2-alpha-L-fucosyltransferase activity"/>
    <property type="evidence" value="ECO:0007669"/>
    <property type="project" value="InterPro"/>
</dbReference>
<evidence type="ECO:0000313" key="3">
    <source>
        <dbReference type="EMBL" id="SDJ06940.1"/>
    </source>
</evidence>
<gene>
    <name evidence="3" type="ORF">SAMN05192582_11161</name>
</gene>
<dbReference type="AlphaFoldDB" id="A0A1G8QRZ4"/>
<dbReference type="PANTHER" id="PTHR11927">
    <property type="entry name" value="GALACTOSIDE 2-L-FUCOSYLTRANSFERASE"/>
    <property type="match status" value="1"/>
</dbReference>
<proteinExistence type="predicted"/>
<sequence length="264" mass="30930">MTLFMREPPCGGFPWGTRQNWTLTCLYNSFQQKGNVVFYMDRTGQFTSIHNGLEVNKYFDVNMRKVPLWLYYCLRPFARFTTSTEENFKESAVFFHGYWQDKKYIPTPLSIKFKKLPLSPKNEEVLRCMQNSESVSLHVRRGDYLSPLNVGTFGGICTEAYYKQAIAIMREHYTNPRFFIFSDDIAWCRTCLDLKGATYIDWNTGEDSIYDMYLMSNSKANVIANSTFSFWGAVLSRNEYVVYPKHWYANMPAPKIFPDVWIGI</sequence>
<dbReference type="InterPro" id="IPR002516">
    <property type="entry name" value="Glyco_trans_11"/>
</dbReference>
<dbReference type="PANTHER" id="PTHR11927:SF9">
    <property type="entry name" value="L-FUCOSYLTRANSFERASE"/>
    <property type="match status" value="1"/>
</dbReference>
<evidence type="ECO:0000256" key="2">
    <source>
        <dbReference type="ARBA" id="ARBA00022679"/>
    </source>
</evidence>
<protein>
    <submittedName>
        <fullName evidence="3">Glycosyl transferase family 11</fullName>
    </submittedName>
</protein>
<organism evidence="3 4">
    <name type="scientific">Bacteroides ovatus</name>
    <dbReference type="NCBI Taxonomy" id="28116"/>
    <lineage>
        <taxon>Bacteria</taxon>
        <taxon>Pseudomonadati</taxon>
        <taxon>Bacteroidota</taxon>
        <taxon>Bacteroidia</taxon>
        <taxon>Bacteroidales</taxon>
        <taxon>Bacteroidaceae</taxon>
        <taxon>Bacteroides</taxon>
    </lineage>
</organism>
<reference evidence="3 4" key="1">
    <citation type="submission" date="2016-10" db="EMBL/GenBank/DDBJ databases">
        <authorList>
            <person name="de Groot N.N."/>
        </authorList>
    </citation>
    <scope>NUCLEOTIDE SEQUENCE [LARGE SCALE GENOMIC DNA]</scope>
    <source>
        <strain evidence="3 4">NLAE-zl-C57</strain>
    </source>
</reference>
<evidence type="ECO:0000256" key="1">
    <source>
        <dbReference type="ARBA" id="ARBA00022676"/>
    </source>
</evidence>
<dbReference type="Pfam" id="PF01531">
    <property type="entry name" value="Glyco_transf_11"/>
    <property type="match status" value="1"/>
</dbReference>
<evidence type="ECO:0000313" key="4">
    <source>
        <dbReference type="Proteomes" id="UP000181870"/>
    </source>
</evidence>
<dbReference type="Proteomes" id="UP000181870">
    <property type="component" value="Unassembled WGS sequence"/>
</dbReference>
<dbReference type="CDD" id="cd11301">
    <property type="entry name" value="Fut1_Fut2_like"/>
    <property type="match status" value="1"/>
</dbReference>
<dbReference type="GO" id="GO:0016020">
    <property type="term" value="C:membrane"/>
    <property type="evidence" value="ECO:0007669"/>
    <property type="project" value="InterPro"/>
</dbReference>
<dbReference type="GO" id="GO:0005975">
    <property type="term" value="P:carbohydrate metabolic process"/>
    <property type="evidence" value="ECO:0007669"/>
    <property type="project" value="InterPro"/>
</dbReference>
<accession>A0A1G8QRZ4</accession>
<keyword evidence="1" id="KW-0328">Glycosyltransferase</keyword>